<dbReference type="GO" id="GO:0043022">
    <property type="term" value="F:ribosome binding"/>
    <property type="evidence" value="ECO:0007669"/>
    <property type="project" value="UniProtKB-UniRule"/>
</dbReference>
<dbReference type="Pfam" id="PF21018">
    <property type="entry name" value="BipA_C"/>
    <property type="match status" value="1"/>
</dbReference>
<keyword evidence="4" id="KW-0963">Cytoplasm</keyword>
<dbReference type="Gene3D" id="3.30.70.870">
    <property type="entry name" value="Elongation Factor G (Translational Gtpase), domain 3"/>
    <property type="match status" value="1"/>
</dbReference>
<dbReference type="PANTHER" id="PTHR42908">
    <property type="entry name" value="TRANSLATION ELONGATION FACTOR-RELATED"/>
    <property type="match status" value="1"/>
</dbReference>
<dbReference type="Gene3D" id="3.40.50.300">
    <property type="entry name" value="P-loop containing nucleotide triphosphate hydrolases"/>
    <property type="match status" value="1"/>
</dbReference>
<evidence type="ECO:0000313" key="7">
    <source>
        <dbReference type="Proteomes" id="UP000824083"/>
    </source>
</evidence>
<dbReference type="PRINTS" id="PR00315">
    <property type="entry name" value="ELONGATNFCT"/>
</dbReference>
<dbReference type="SUPFAM" id="SSF54980">
    <property type="entry name" value="EF-G C-terminal domain-like"/>
    <property type="match status" value="2"/>
</dbReference>
<comment type="function">
    <text evidence="4">A 50S ribosomal subunit assembly protein with GTPase activity, required for 50S subunit assembly at low temperatures, may also play a role in translation. Binds GTP and analogs. Binds the 70S ribosome between the 30S and 50S subunits, in a similar position as ribosome-bound EF-G; it contacts a number of ribosomal proteins, both rRNAs and the A-site tRNA.</text>
</comment>
<dbReference type="CDD" id="cd16263">
    <property type="entry name" value="BipA_III"/>
    <property type="match status" value="1"/>
</dbReference>
<dbReference type="InterPro" id="IPR047041">
    <property type="entry name" value="BipA_GTP-bd_dom"/>
</dbReference>
<dbReference type="GO" id="GO:0010467">
    <property type="term" value="P:gene expression"/>
    <property type="evidence" value="ECO:0007669"/>
    <property type="project" value="UniProtKB-ARBA"/>
</dbReference>
<dbReference type="InterPro" id="IPR035651">
    <property type="entry name" value="BipA_V"/>
</dbReference>
<dbReference type="InterPro" id="IPR000795">
    <property type="entry name" value="T_Tr_GTP-bd_dom"/>
</dbReference>
<dbReference type="PROSITE" id="PS00301">
    <property type="entry name" value="G_TR_1"/>
    <property type="match status" value="1"/>
</dbReference>
<dbReference type="SUPFAM" id="SSF52540">
    <property type="entry name" value="P-loop containing nucleoside triphosphate hydrolases"/>
    <property type="match status" value="1"/>
</dbReference>
<dbReference type="GO" id="GO:1990904">
    <property type="term" value="C:ribonucleoprotein complex"/>
    <property type="evidence" value="ECO:0007669"/>
    <property type="project" value="TreeGrafter"/>
</dbReference>
<dbReference type="PANTHER" id="PTHR42908:SF8">
    <property type="entry name" value="TR-TYPE G DOMAIN-CONTAINING PROTEIN"/>
    <property type="match status" value="1"/>
</dbReference>
<dbReference type="InterPro" id="IPR005225">
    <property type="entry name" value="Small_GTP-bd"/>
</dbReference>
<feature type="binding site" evidence="4">
    <location>
        <begin position="130"/>
        <end position="133"/>
    </location>
    <ligand>
        <name>GTP</name>
        <dbReference type="ChEBI" id="CHEBI:37565"/>
    </ligand>
</feature>
<dbReference type="EC" id="3.6.5.-" evidence="4"/>
<keyword evidence="4" id="KW-0694">RNA-binding</keyword>
<evidence type="ECO:0000256" key="2">
    <source>
        <dbReference type="ARBA" id="ARBA00023134"/>
    </source>
</evidence>
<comment type="catalytic activity">
    <reaction evidence="3 4">
        <text>GTP + H2O = GDP + phosphate + H(+)</text>
        <dbReference type="Rhea" id="RHEA:19669"/>
        <dbReference type="ChEBI" id="CHEBI:15377"/>
        <dbReference type="ChEBI" id="CHEBI:15378"/>
        <dbReference type="ChEBI" id="CHEBI:37565"/>
        <dbReference type="ChEBI" id="CHEBI:43474"/>
        <dbReference type="ChEBI" id="CHEBI:58189"/>
    </reaction>
</comment>
<comment type="similarity">
    <text evidence="4">Belongs to the TRAFAC class translation factor GTPase superfamily. Classic translation factor GTPase family. BipA subfamily.</text>
</comment>
<dbReference type="InterPro" id="IPR000640">
    <property type="entry name" value="EFG_V-like"/>
</dbReference>
<dbReference type="Gene3D" id="2.40.50.250">
    <property type="entry name" value="bipa protein"/>
    <property type="match status" value="1"/>
</dbReference>
<evidence type="ECO:0000256" key="4">
    <source>
        <dbReference type="HAMAP-Rule" id="MF_00849"/>
    </source>
</evidence>
<keyword evidence="4" id="KW-0699">rRNA-binding</keyword>
<comment type="subcellular location">
    <subcellularLocation>
        <location evidence="4">Cytoplasm</location>
    </subcellularLocation>
    <text evidence="4">Binds to ribosomes.</text>
</comment>
<dbReference type="NCBIfam" id="TIGR01394">
    <property type="entry name" value="TypA_BipA"/>
    <property type="match status" value="1"/>
</dbReference>
<dbReference type="GO" id="GO:0005829">
    <property type="term" value="C:cytosol"/>
    <property type="evidence" value="ECO:0007669"/>
    <property type="project" value="TreeGrafter"/>
</dbReference>
<dbReference type="Pfam" id="PF00009">
    <property type="entry name" value="GTP_EFTU"/>
    <property type="match status" value="1"/>
</dbReference>
<dbReference type="PROSITE" id="PS51722">
    <property type="entry name" value="G_TR_2"/>
    <property type="match status" value="1"/>
</dbReference>
<keyword evidence="4" id="KW-0820">tRNA-binding</keyword>
<dbReference type="AlphaFoldDB" id="A0A9D1II81"/>
<dbReference type="GO" id="GO:0003924">
    <property type="term" value="F:GTPase activity"/>
    <property type="evidence" value="ECO:0007669"/>
    <property type="project" value="UniProtKB-UniRule"/>
</dbReference>
<dbReference type="HAMAP" id="MF_00849">
    <property type="entry name" value="BipA"/>
    <property type="match status" value="1"/>
</dbReference>
<sequence length="617" mass="69119">MTSTRAIRNIAIIAHVDHGKTTLVDKLLRAAGTFRANQEVQERVMDSGDLERERGITILAKNCAVEYEGTHINIIDTPGHADFGGEVERVLSMVDGVLLLVDAVEGPMPQTRFVTRKALALGLKPIVVINKIDRPGARPDWVLNQTFDLFDKLGATEEQLDFPVIYCSALEGVAGFSDNIEELKKVGNMRAIFDTVIEKVPVRDDDPDGPLQLQICSLDYSSYVGKIGIGRVHRGRIHAGQDVCIMNGPEDTPKKVKVNQILMFEGLDRKLVDSAEAGDIVLVNGIEELSIGTTITDLEKPEALPLLKVDEPTLSMNFQVNTSPLAGREGKYVTSRQIRERLERELKSNVAMRMKLTDDETVFEVCGRGELHLTILIENMRREGYELAVSRPRVLLKEIDGQKMEPYEVLTVDVEEEHQGAVMEELGRRRGDLQDMQPDGKGRVRLEYRIPARGLIGFQSEFMTMCRGTGIMSHVFDDYGPIKEGDVGERRNGVLISQDNGEAVAYALWKLQDRGRMFVKPGDKLYEGMIIGIHSRDNDIVVNPIRGKQLTNIRASGTDEAIRLVPPVQLTLESAVEFINDDELVEITPHTIRLRKRYLTEIDRRRHARAEREQNAG</sequence>
<evidence type="ECO:0000313" key="6">
    <source>
        <dbReference type="EMBL" id="HIU37216.1"/>
    </source>
</evidence>
<dbReference type="GO" id="GO:0005525">
    <property type="term" value="F:GTP binding"/>
    <property type="evidence" value="ECO:0007669"/>
    <property type="project" value="UniProtKB-UniRule"/>
</dbReference>
<dbReference type="Gene3D" id="2.40.30.10">
    <property type="entry name" value="Translation factors"/>
    <property type="match status" value="1"/>
</dbReference>
<reference evidence="6" key="1">
    <citation type="submission" date="2020-10" db="EMBL/GenBank/DDBJ databases">
        <authorList>
            <person name="Gilroy R."/>
        </authorList>
    </citation>
    <scope>NUCLEOTIDE SEQUENCE</scope>
    <source>
        <strain evidence="6">7463</strain>
    </source>
</reference>
<evidence type="ECO:0000259" key="5">
    <source>
        <dbReference type="PROSITE" id="PS51722"/>
    </source>
</evidence>
<dbReference type="Pfam" id="PF00679">
    <property type="entry name" value="EFG_C"/>
    <property type="match status" value="1"/>
</dbReference>
<feature type="domain" description="Tr-type G" evidence="5">
    <location>
        <begin position="5"/>
        <end position="202"/>
    </location>
</feature>
<dbReference type="InterPro" id="IPR048876">
    <property type="entry name" value="BipA_C"/>
</dbReference>
<keyword evidence="2 4" id="KW-0342">GTP-binding</keyword>
<keyword evidence="1 4" id="KW-0547">Nucleotide-binding</keyword>
<dbReference type="InterPro" id="IPR042116">
    <property type="entry name" value="TypA/BipA_C"/>
</dbReference>
<dbReference type="Gene3D" id="3.30.70.240">
    <property type="match status" value="1"/>
</dbReference>
<dbReference type="InterPro" id="IPR035647">
    <property type="entry name" value="EFG_III/V"/>
</dbReference>
<dbReference type="CDD" id="cd03691">
    <property type="entry name" value="BipA_TypA_II"/>
    <property type="match status" value="1"/>
</dbReference>
<proteinExistence type="inferred from homology"/>
<protein>
    <recommendedName>
        <fullName evidence="4">Large ribosomal subunit assembly factor BipA</fullName>
        <ecNumber evidence="4">3.6.5.-</ecNumber>
    </recommendedName>
    <alternativeName>
        <fullName evidence="4">GTP-binding protein BipA</fullName>
    </alternativeName>
</protein>
<accession>A0A9D1II81</accession>
<dbReference type="SMART" id="SM00838">
    <property type="entry name" value="EFG_C"/>
    <property type="match status" value="1"/>
</dbReference>
<organism evidence="6 7">
    <name type="scientific">Candidatus Aphodousia faecigallinarum</name>
    <dbReference type="NCBI Taxonomy" id="2840677"/>
    <lineage>
        <taxon>Bacteria</taxon>
        <taxon>Pseudomonadati</taxon>
        <taxon>Pseudomonadota</taxon>
        <taxon>Betaproteobacteria</taxon>
        <taxon>Burkholderiales</taxon>
        <taxon>Sutterellaceae</taxon>
        <taxon>Sutterellaceae incertae sedis</taxon>
        <taxon>Candidatus Aphodousia</taxon>
    </lineage>
</organism>
<dbReference type="NCBIfam" id="TIGR00231">
    <property type="entry name" value="small_GTP"/>
    <property type="match status" value="1"/>
</dbReference>
<evidence type="ECO:0000256" key="3">
    <source>
        <dbReference type="ARBA" id="ARBA00048548"/>
    </source>
</evidence>
<evidence type="ECO:0000256" key="1">
    <source>
        <dbReference type="ARBA" id="ARBA00022741"/>
    </source>
</evidence>
<dbReference type="EMBL" id="DVMY01000052">
    <property type="protein sequence ID" value="HIU37216.1"/>
    <property type="molecule type" value="Genomic_DNA"/>
</dbReference>
<dbReference type="InterPro" id="IPR031157">
    <property type="entry name" value="G_TR_CS"/>
</dbReference>
<dbReference type="GO" id="GO:0097216">
    <property type="term" value="F:guanosine tetraphosphate binding"/>
    <property type="evidence" value="ECO:0007669"/>
    <property type="project" value="UniProtKB-ARBA"/>
</dbReference>
<name>A0A9D1II81_9BURK</name>
<dbReference type="InterPro" id="IPR006298">
    <property type="entry name" value="BipA"/>
</dbReference>
<comment type="subunit">
    <text evidence="4">Monomer.</text>
</comment>
<dbReference type="CDD" id="cd01891">
    <property type="entry name" value="TypA_BipA"/>
    <property type="match status" value="1"/>
</dbReference>
<dbReference type="FunFam" id="3.40.50.300:FF:000055">
    <property type="entry name" value="GTP-binding protein TypA"/>
    <property type="match status" value="1"/>
</dbReference>
<dbReference type="GO" id="GO:0000027">
    <property type="term" value="P:ribosomal large subunit assembly"/>
    <property type="evidence" value="ECO:0007669"/>
    <property type="project" value="UniProtKB-UniRule"/>
</dbReference>
<dbReference type="InterPro" id="IPR004161">
    <property type="entry name" value="EFTu-like_2"/>
</dbReference>
<dbReference type="Pfam" id="PF03144">
    <property type="entry name" value="GTP_EFTU_D2"/>
    <property type="match status" value="1"/>
</dbReference>
<dbReference type="GO" id="GO:0009409">
    <property type="term" value="P:response to cold"/>
    <property type="evidence" value="ECO:0007669"/>
    <property type="project" value="UniProtKB-ARBA"/>
</dbReference>
<dbReference type="GO" id="GO:0019843">
    <property type="term" value="F:rRNA binding"/>
    <property type="evidence" value="ECO:0007669"/>
    <property type="project" value="UniProtKB-KW"/>
</dbReference>
<dbReference type="SUPFAM" id="SSF50447">
    <property type="entry name" value="Translation proteins"/>
    <property type="match status" value="1"/>
</dbReference>
<feature type="binding site" evidence="4">
    <location>
        <begin position="17"/>
        <end position="22"/>
    </location>
    <ligand>
        <name>GTP</name>
        <dbReference type="ChEBI" id="CHEBI:37565"/>
    </ligand>
</feature>
<dbReference type="InterPro" id="IPR009000">
    <property type="entry name" value="Transl_B-barrel_sf"/>
</dbReference>
<gene>
    <name evidence="6" type="primary">typA</name>
    <name evidence="4" type="synonym">bipA</name>
    <name evidence="6" type="ORF">IAC56_02955</name>
</gene>
<dbReference type="FunFam" id="2.40.50.250:FF:000001">
    <property type="entry name" value="GTP-binding protein TypA"/>
    <property type="match status" value="1"/>
</dbReference>
<dbReference type="GO" id="GO:0000049">
    <property type="term" value="F:tRNA binding"/>
    <property type="evidence" value="ECO:0007669"/>
    <property type="project" value="UniProtKB-KW"/>
</dbReference>
<dbReference type="InterPro" id="IPR047042">
    <property type="entry name" value="BipA_II"/>
</dbReference>
<dbReference type="FunFam" id="2.40.30.10:FF:000016">
    <property type="entry name" value="GTP-binding protein TypA"/>
    <property type="match status" value="1"/>
</dbReference>
<keyword evidence="4" id="KW-0690">Ribosome biogenesis</keyword>
<dbReference type="InterPro" id="IPR047043">
    <property type="entry name" value="BipA_III"/>
</dbReference>
<dbReference type="FunFam" id="3.30.70.240:FF:000002">
    <property type="entry name" value="GTP-binding protein TypA"/>
    <property type="match status" value="1"/>
</dbReference>
<dbReference type="Proteomes" id="UP000824083">
    <property type="component" value="Unassembled WGS sequence"/>
</dbReference>
<dbReference type="CDD" id="cd03710">
    <property type="entry name" value="BipA_TypA_C"/>
    <property type="match status" value="1"/>
</dbReference>
<keyword evidence="4" id="KW-0378">Hydrolase</keyword>
<dbReference type="FunFam" id="3.30.70.870:FF:000003">
    <property type="entry name" value="GTP-binding protein TypA"/>
    <property type="match status" value="1"/>
</dbReference>
<reference evidence="6" key="2">
    <citation type="journal article" date="2021" name="PeerJ">
        <title>Extensive microbial diversity within the chicken gut microbiome revealed by metagenomics and culture.</title>
        <authorList>
            <person name="Gilroy R."/>
            <person name="Ravi A."/>
            <person name="Getino M."/>
            <person name="Pursley I."/>
            <person name="Horton D.L."/>
            <person name="Alikhan N.F."/>
            <person name="Baker D."/>
            <person name="Gharbi K."/>
            <person name="Hall N."/>
            <person name="Watson M."/>
            <person name="Adriaenssens E.M."/>
            <person name="Foster-Nyarko E."/>
            <person name="Jarju S."/>
            <person name="Secka A."/>
            <person name="Antonio M."/>
            <person name="Oren A."/>
            <person name="Chaudhuri R.R."/>
            <person name="La Ragione R."/>
            <person name="Hildebrand F."/>
            <person name="Pallen M.J."/>
        </authorList>
    </citation>
    <scope>NUCLEOTIDE SEQUENCE</scope>
    <source>
        <strain evidence="6">7463</strain>
    </source>
</reference>
<comment type="caution">
    <text evidence="6">The sequence shown here is derived from an EMBL/GenBank/DDBJ whole genome shotgun (WGS) entry which is preliminary data.</text>
</comment>
<dbReference type="InterPro" id="IPR027417">
    <property type="entry name" value="P-loop_NTPase"/>
</dbReference>